<feature type="active site" description="Charge relay system" evidence="2">
    <location>
        <position position="294"/>
    </location>
</feature>
<dbReference type="InterPro" id="IPR029058">
    <property type="entry name" value="AB_hydrolase_fold"/>
</dbReference>
<dbReference type="InterPro" id="IPR012020">
    <property type="entry name" value="ABHD4"/>
</dbReference>
<evidence type="ECO:0000256" key="1">
    <source>
        <dbReference type="ARBA" id="ARBA00010884"/>
    </source>
</evidence>
<keyword evidence="4" id="KW-0378">Hydrolase</keyword>
<dbReference type="PANTHER" id="PTHR10794:SF94">
    <property type="entry name" value="ESTERASE YHET-RELATED"/>
    <property type="match status" value="1"/>
</dbReference>
<dbReference type="Gene3D" id="3.40.50.1820">
    <property type="entry name" value="alpha/beta hydrolase"/>
    <property type="match status" value="1"/>
</dbReference>
<dbReference type="InterPro" id="IPR000073">
    <property type="entry name" value="AB_hydrolase_1"/>
</dbReference>
<keyword evidence="5" id="KW-1185">Reference proteome</keyword>
<dbReference type="InterPro" id="IPR050960">
    <property type="entry name" value="AB_hydrolase_4_sf"/>
</dbReference>
<dbReference type="GO" id="GO:0034338">
    <property type="term" value="F:short-chain carboxylesterase activity"/>
    <property type="evidence" value="ECO:0007669"/>
    <property type="project" value="TreeGrafter"/>
</dbReference>
<dbReference type="PIRSF" id="PIRSF005211">
    <property type="entry name" value="Ab_hydro_YheT"/>
    <property type="match status" value="1"/>
</dbReference>
<comment type="similarity">
    <text evidence="1">Belongs to the AB hydrolase superfamily. AB hydrolase 4 family.</text>
</comment>
<dbReference type="AlphaFoldDB" id="A0A930YU79"/>
<dbReference type="RefSeq" id="WP_194738357.1">
    <property type="nucleotide sequence ID" value="NZ_JADKYY010000001.1"/>
</dbReference>
<reference evidence="4" key="1">
    <citation type="submission" date="2020-11" db="EMBL/GenBank/DDBJ databases">
        <title>Genome seq and assembly of Planobacterium sp.</title>
        <authorList>
            <person name="Chhetri G."/>
        </authorList>
    </citation>
    <scope>NUCLEOTIDE SEQUENCE</scope>
    <source>
        <strain evidence="4">GCR5</strain>
    </source>
</reference>
<sequence length="320" mass="35954">MPIIQSSYQAPVFLGGAHSATLIGTLMRTVHFKASQSEDLQLRDSRWVELEWNECKEASICVLLLHGMESSAHSGSVKQIAKYLRRHGISVCRVSLPGCTVKDFPSQGSYHGGDHKLVEEILLRATQKHPHNRFWILGLSLGGNMALCHASHPSRLADRIAGYLAFSAPLDLQEGVERIENSALGFYHRYFLRSIKAKIRSKRIVRSVQDSYPLGPVRSLREFDGKYTCSLAGARDAESYYSLASSRYYIESVQKPTLILNALNDPFLGEHSFPFALCTKHPYIYLETPKLGGHLGFVSLYSKSYMATRALDFITQHFKE</sequence>
<evidence type="ECO:0000313" key="4">
    <source>
        <dbReference type="EMBL" id="MBF5026432.1"/>
    </source>
</evidence>
<gene>
    <name evidence="4" type="ORF">IC612_01305</name>
</gene>
<proteinExistence type="inferred from homology"/>
<dbReference type="Proteomes" id="UP000694480">
    <property type="component" value="Unassembled WGS sequence"/>
</dbReference>
<name>A0A930YU79_9FLAO</name>
<protein>
    <submittedName>
        <fullName evidence="4">Alpha/beta fold hydrolase</fullName>
    </submittedName>
</protein>
<dbReference type="EMBL" id="JADKYY010000001">
    <property type="protein sequence ID" value="MBF5026432.1"/>
    <property type="molecule type" value="Genomic_DNA"/>
</dbReference>
<evidence type="ECO:0000313" key="5">
    <source>
        <dbReference type="Proteomes" id="UP000694480"/>
    </source>
</evidence>
<dbReference type="SUPFAM" id="SSF53474">
    <property type="entry name" value="alpha/beta-Hydrolases"/>
    <property type="match status" value="1"/>
</dbReference>
<dbReference type="GO" id="GO:0047372">
    <property type="term" value="F:monoacylglycerol lipase activity"/>
    <property type="evidence" value="ECO:0007669"/>
    <property type="project" value="TreeGrafter"/>
</dbReference>
<feature type="active site" description="Charge relay system" evidence="2">
    <location>
        <position position="140"/>
    </location>
</feature>
<evidence type="ECO:0000256" key="2">
    <source>
        <dbReference type="PIRSR" id="PIRSR005211-1"/>
    </source>
</evidence>
<organism evidence="4 5">
    <name type="scientific">Planobacterium oryzisoli</name>
    <dbReference type="NCBI Taxonomy" id="2771435"/>
    <lineage>
        <taxon>Bacteria</taxon>
        <taxon>Pseudomonadati</taxon>
        <taxon>Bacteroidota</taxon>
        <taxon>Flavobacteriia</taxon>
        <taxon>Flavobacteriales</taxon>
        <taxon>Weeksellaceae</taxon>
        <taxon>Chryseobacterium group</taxon>
        <taxon>Chryseobacterium</taxon>
    </lineage>
</organism>
<dbReference type="Pfam" id="PF00561">
    <property type="entry name" value="Abhydrolase_1"/>
    <property type="match status" value="1"/>
</dbReference>
<feature type="domain" description="AB hydrolase-1" evidence="3">
    <location>
        <begin position="62"/>
        <end position="270"/>
    </location>
</feature>
<comment type="caution">
    <text evidence="4">The sequence shown here is derived from an EMBL/GenBank/DDBJ whole genome shotgun (WGS) entry which is preliminary data.</text>
</comment>
<accession>A0A930YU79</accession>
<evidence type="ECO:0000259" key="3">
    <source>
        <dbReference type="Pfam" id="PF00561"/>
    </source>
</evidence>
<dbReference type="PANTHER" id="PTHR10794">
    <property type="entry name" value="ABHYDROLASE DOMAIN-CONTAINING PROTEIN"/>
    <property type="match status" value="1"/>
</dbReference>
<feature type="active site" description="Charge relay system" evidence="2">
    <location>
        <position position="265"/>
    </location>
</feature>